<dbReference type="InterPro" id="IPR015797">
    <property type="entry name" value="NUDIX_hydrolase-like_dom_sf"/>
</dbReference>
<dbReference type="Gene3D" id="3.90.79.10">
    <property type="entry name" value="Nucleoside Triphosphate Pyrophosphohydrolase"/>
    <property type="match status" value="1"/>
</dbReference>
<dbReference type="Proteomes" id="UP000307768">
    <property type="component" value="Unassembled WGS sequence"/>
</dbReference>
<dbReference type="GO" id="GO:0006753">
    <property type="term" value="P:nucleoside phosphate metabolic process"/>
    <property type="evidence" value="ECO:0007669"/>
    <property type="project" value="TreeGrafter"/>
</dbReference>
<evidence type="ECO:0000259" key="2">
    <source>
        <dbReference type="PROSITE" id="PS51462"/>
    </source>
</evidence>
<protein>
    <submittedName>
        <fullName evidence="3">NUDIX hydrolase</fullName>
    </submittedName>
</protein>
<sequence>MPHGGTMRRTTVRHDAAVGVVVLDDDGRVLLLEQYRHPVGARLVELPAGLLDIAGEPAQDAAARELAEEADLVASRWDPLVSLRSSPGFTDERVEVFLARGLSAVAADARTDREDEEADMAAVWVPLEDAVAAVLDGRITNSLAVAGLLACHIRANEGTSA</sequence>
<dbReference type="GO" id="GO:0005829">
    <property type="term" value="C:cytosol"/>
    <property type="evidence" value="ECO:0007669"/>
    <property type="project" value="TreeGrafter"/>
</dbReference>
<proteinExistence type="predicted"/>
<gene>
    <name evidence="3" type="ORF">FE697_017600</name>
</gene>
<comment type="caution">
    <text evidence="3">The sequence shown here is derived from an EMBL/GenBank/DDBJ whole genome shotgun (WGS) entry which is preliminary data.</text>
</comment>
<organism evidence="3 4">
    <name type="scientific">Mumia zhuanghuii</name>
    <dbReference type="NCBI Taxonomy" id="2585211"/>
    <lineage>
        <taxon>Bacteria</taxon>
        <taxon>Bacillati</taxon>
        <taxon>Actinomycetota</taxon>
        <taxon>Actinomycetes</taxon>
        <taxon>Propionibacteriales</taxon>
        <taxon>Nocardioidaceae</taxon>
        <taxon>Mumia</taxon>
    </lineage>
</organism>
<keyword evidence="1 3" id="KW-0378">Hydrolase</keyword>
<evidence type="ECO:0000313" key="4">
    <source>
        <dbReference type="Proteomes" id="UP000307768"/>
    </source>
</evidence>
<evidence type="ECO:0000313" key="3">
    <source>
        <dbReference type="EMBL" id="KAA1420118.1"/>
    </source>
</evidence>
<dbReference type="PANTHER" id="PTHR11839:SF31">
    <property type="entry name" value="ADP-RIBOSE PYROPHOSPHATASE"/>
    <property type="match status" value="1"/>
</dbReference>
<dbReference type="EMBL" id="VDFQ02000006">
    <property type="protein sequence ID" value="KAA1420118.1"/>
    <property type="molecule type" value="Genomic_DNA"/>
</dbReference>
<dbReference type="GO" id="GO:0019693">
    <property type="term" value="P:ribose phosphate metabolic process"/>
    <property type="evidence" value="ECO:0007669"/>
    <property type="project" value="TreeGrafter"/>
</dbReference>
<reference evidence="3 4" key="1">
    <citation type="submission" date="2019-09" db="EMBL/GenBank/DDBJ databases">
        <title>Mumia zhuanghuii sp. nov. isolated from the intestinal contents of plateau pika (Ochotona curzoniae) in the Qinghai-Tibet plateau of China.</title>
        <authorList>
            <person name="Tian Z."/>
        </authorList>
    </citation>
    <scope>NUCLEOTIDE SEQUENCE [LARGE SCALE GENOMIC DNA]</scope>
    <source>
        <strain evidence="4">350</strain>
    </source>
</reference>
<dbReference type="PROSITE" id="PS51462">
    <property type="entry name" value="NUDIX"/>
    <property type="match status" value="1"/>
</dbReference>
<dbReference type="AlphaFoldDB" id="A0A5Q6RPW9"/>
<feature type="domain" description="Nudix hydrolase" evidence="2">
    <location>
        <begin position="13"/>
        <end position="147"/>
    </location>
</feature>
<dbReference type="SUPFAM" id="SSF55811">
    <property type="entry name" value="Nudix"/>
    <property type="match status" value="1"/>
</dbReference>
<dbReference type="OrthoDB" id="9806150at2"/>
<dbReference type="InterPro" id="IPR000086">
    <property type="entry name" value="NUDIX_hydrolase_dom"/>
</dbReference>
<dbReference type="GO" id="GO:0016787">
    <property type="term" value="F:hydrolase activity"/>
    <property type="evidence" value="ECO:0007669"/>
    <property type="project" value="UniProtKB-KW"/>
</dbReference>
<accession>A0A5Q6RPW9</accession>
<name>A0A5Q6RPW9_9ACTN</name>
<evidence type="ECO:0000256" key="1">
    <source>
        <dbReference type="ARBA" id="ARBA00022801"/>
    </source>
</evidence>
<dbReference type="Pfam" id="PF00293">
    <property type="entry name" value="NUDIX"/>
    <property type="match status" value="1"/>
</dbReference>
<dbReference type="PANTHER" id="PTHR11839">
    <property type="entry name" value="UDP/ADP-SUGAR PYROPHOSPHATASE"/>
    <property type="match status" value="1"/>
</dbReference>